<evidence type="ECO:0000313" key="3">
    <source>
        <dbReference type="EMBL" id="THU41476.1"/>
    </source>
</evidence>
<dbReference type="OrthoDB" id="2247630at2"/>
<feature type="chain" id="PRO_5020828158" evidence="1">
    <location>
        <begin position="22"/>
        <end position="365"/>
    </location>
</feature>
<evidence type="ECO:0000313" key="4">
    <source>
        <dbReference type="Proteomes" id="UP000306918"/>
    </source>
</evidence>
<dbReference type="EMBL" id="STFF01000001">
    <property type="protein sequence ID" value="THU41476.1"/>
    <property type="molecule type" value="Genomic_DNA"/>
</dbReference>
<reference evidence="3 4" key="1">
    <citation type="submission" date="2019-04" db="EMBL/GenBank/DDBJ databases">
        <title>Niastella caeni sp. nov., isolated from activated sludge.</title>
        <authorList>
            <person name="Sheng M."/>
        </authorList>
    </citation>
    <scope>NUCLEOTIDE SEQUENCE [LARGE SCALE GENOMIC DNA]</scope>
    <source>
        <strain evidence="3 4">HX-2-15</strain>
    </source>
</reference>
<accession>A0A4V4H1R0</accession>
<dbReference type="Proteomes" id="UP000306918">
    <property type="component" value="Unassembled WGS sequence"/>
</dbReference>
<feature type="signal peptide" evidence="1">
    <location>
        <begin position="1"/>
        <end position="21"/>
    </location>
</feature>
<dbReference type="Gene3D" id="3.40.710.10">
    <property type="entry name" value="DD-peptidase/beta-lactamase superfamily"/>
    <property type="match status" value="1"/>
</dbReference>
<dbReference type="InterPro" id="IPR050789">
    <property type="entry name" value="Diverse_Enzym_Activities"/>
</dbReference>
<feature type="domain" description="Beta-lactamase-related" evidence="2">
    <location>
        <begin position="49"/>
        <end position="334"/>
    </location>
</feature>
<proteinExistence type="predicted"/>
<name>A0A4V4H1R0_9BACT</name>
<evidence type="ECO:0000259" key="2">
    <source>
        <dbReference type="Pfam" id="PF00144"/>
    </source>
</evidence>
<sequence length="365" mass="40675">MNCIKKSIVLSLTFCTQLSIAQSKKAVQTHYDFSRLDDKINSWIDTGYYKGAGFMLVKDNQVIHKKYYGSYQPETVVFIASAGKWLAAATIAALVDEGKLHWNDKVSKWLPEFKDEKGQATLAQLLSHTAGYPDYQPVDKPIDIYQNLTESVAHIVPLPADTLPGTKFKYGGLAMQVAGRMAELATGKDWETLFREKIAVPLDMSSTHFTPVDSSGGHAPMLGGGARSTLTDYINFLSMIYNRGMYKGKRILSEEVIRTMQSNQVLAADATGEKFIVKIRDRRSNDIYGLGEWREEVNAQGEATLISSPSWAGAYPWIDLKNKLYGFFITHITGFKNGFSSFYASPVLPLMVRDALKDTAHARVK</sequence>
<keyword evidence="4" id="KW-1185">Reference proteome</keyword>
<dbReference type="AlphaFoldDB" id="A0A4V4H1R0"/>
<gene>
    <name evidence="3" type="ORF">FAM09_05045</name>
</gene>
<comment type="caution">
    <text evidence="3">The sequence shown here is derived from an EMBL/GenBank/DDBJ whole genome shotgun (WGS) entry which is preliminary data.</text>
</comment>
<dbReference type="InterPro" id="IPR012338">
    <property type="entry name" value="Beta-lactam/transpept-like"/>
</dbReference>
<protein>
    <submittedName>
        <fullName evidence="3">Beta-lactamase family protein</fullName>
    </submittedName>
</protein>
<dbReference type="SUPFAM" id="SSF56601">
    <property type="entry name" value="beta-lactamase/transpeptidase-like"/>
    <property type="match status" value="1"/>
</dbReference>
<dbReference type="InterPro" id="IPR001466">
    <property type="entry name" value="Beta-lactam-related"/>
</dbReference>
<dbReference type="PANTHER" id="PTHR43283">
    <property type="entry name" value="BETA-LACTAMASE-RELATED"/>
    <property type="match status" value="1"/>
</dbReference>
<dbReference type="Pfam" id="PF00144">
    <property type="entry name" value="Beta-lactamase"/>
    <property type="match status" value="1"/>
</dbReference>
<evidence type="ECO:0000256" key="1">
    <source>
        <dbReference type="SAM" id="SignalP"/>
    </source>
</evidence>
<keyword evidence="1" id="KW-0732">Signal</keyword>
<organism evidence="3 4">
    <name type="scientific">Niastella caeni</name>
    <dbReference type="NCBI Taxonomy" id="2569763"/>
    <lineage>
        <taxon>Bacteria</taxon>
        <taxon>Pseudomonadati</taxon>
        <taxon>Bacteroidota</taxon>
        <taxon>Chitinophagia</taxon>
        <taxon>Chitinophagales</taxon>
        <taxon>Chitinophagaceae</taxon>
        <taxon>Niastella</taxon>
    </lineage>
</organism>
<dbReference type="PANTHER" id="PTHR43283:SF3">
    <property type="entry name" value="BETA-LACTAMASE FAMILY PROTEIN (AFU_ORTHOLOGUE AFUA_5G07500)"/>
    <property type="match status" value="1"/>
</dbReference>
<dbReference type="RefSeq" id="WP_136575966.1">
    <property type="nucleotide sequence ID" value="NZ_STFF01000001.1"/>
</dbReference>